<keyword evidence="3" id="KW-1185">Reference proteome</keyword>
<name>A0A3S5FBR7_9PLAT</name>
<organism evidence="2 3">
    <name type="scientific">Protopolystoma xenopodis</name>
    <dbReference type="NCBI Taxonomy" id="117903"/>
    <lineage>
        <taxon>Eukaryota</taxon>
        <taxon>Metazoa</taxon>
        <taxon>Spiralia</taxon>
        <taxon>Lophotrochozoa</taxon>
        <taxon>Platyhelminthes</taxon>
        <taxon>Monogenea</taxon>
        <taxon>Polyopisthocotylea</taxon>
        <taxon>Polystomatidea</taxon>
        <taxon>Polystomatidae</taxon>
        <taxon>Protopolystoma</taxon>
    </lineage>
</organism>
<dbReference type="GO" id="GO:0006886">
    <property type="term" value="P:intracellular protein transport"/>
    <property type="evidence" value="ECO:0007669"/>
    <property type="project" value="InterPro"/>
</dbReference>
<dbReference type="GO" id="GO:0016192">
    <property type="term" value="P:vesicle-mediated transport"/>
    <property type="evidence" value="ECO:0007669"/>
    <property type="project" value="InterPro"/>
</dbReference>
<evidence type="ECO:0000259" key="1">
    <source>
        <dbReference type="Pfam" id="PF06957"/>
    </source>
</evidence>
<dbReference type="Proteomes" id="UP000784294">
    <property type="component" value="Unassembled WGS sequence"/>
</dbReference>
<evidence type="ECO:0000313" key="3">
    <source>
        <dbReference type="Proteomes" id="UP000784294"/>
    </source>
</evidence>
<feature type="domain" description="Coatomer alpha subunit C-terminal" evidence="1">
    <location>
        <begin position="1"/>
        <end position="83"/>
    </location>
</feature>
<dbReference type="OrthoDB" id="10261470at2759"/>
<accession>A0A3S5FBR7</accession>
<dbReference type="Pfam" id="PF06957">
    <property type="entry name" value="COPI_C"/>
    <property type="match status" value="1"/>
</dbReference>
<protein>
    <recommendedName>
        <fullName evidence="1">Coatomer alpha subunit C-terminal domain-containing protein</fullName>
    </recommendedName>
</protein>
<sequence>METPHVILTLRSAVMVLYKLKNFRLAGQMARRLLDLAPSLEVATQMRKIWQTCEANPTDEQTLNYDPRNPFEICAASYLPIYR</sequence>
<gene>
    <name evidence="2" type="ORF">PXEA_LOCUS1315</name>
</gene>
<dbReference type="EMBL" id="CAAALY010002656">
    <property type="protein sequence ID" value="VEL07875.1"/>
    <property type="molecule type" value="Genomic_DNA"/>
</dbReference>
<dbReference type="GO" id="GO:0030126">
    <property type="term" value="C:COPI vesicle coat"/>
    <property type="evidence" value="ECO:0007669"/>
    <property type="project" value="InterPro"/>
</dbReference>
<evidence type="ECO:0000313" key="2">
    <source>
        <dbReference type="EMBL" id="VEL07875.1"/>
    </source>
</evidence>
<comment type="caution">
    <text evidence="2">The sequence shown here is derived from an EMBL/GenBank/DDBJ whole genome shotgun (WGS) entry which is preliminary data.</text>
</comment>
<dbReference type="GO" id="GO:0005198">
    <property type="term" value="F:structural molecule activity"/>
    <property type="evidence" value="ECO:0007669"/>
    <property type="project" value="InterPro"/>
</dbReference>
<dbReference type="InterPro" id="IPR010714">
    <property type="entry name" value="Coatomer_asu_C"/>
</dbReference>
<reference evidence="2" key="1">
    <citation type="submission" date="2018-11" db="EMBL/GenBank/DDBJ databases">
        <authorList>
            <consortium name="Pathogen Informatics"/>
        </authorList>
    </citation>
    <scope>NUCLEOTIDE SEQUENCE</scope>
</reference>
<proteinExistence type="predicted"/>
<dbReference type="AlphaFoldDB" id="A0A3S5FBR7"/>